<proteinExistence type="predicted"/>
<gene>
    <name evidence="3" type="ORF">SAMN02745226_01418</name>
</gene>
<dbReference type="InterPro" id="IPR043128">
    <property type="entry name" value="Rev_trsase/Diguanyl_cyclase"/>
</dbReference>
<keyword evidence="4" id="KW-1185">Reference proteome</keyword>
<protein>
    <submittedName>
        <fullName evidence="3">Diguanylate cyclase (GGDEF) domain-containing protein</fullName>
    </submittedName>
</protein>
<name>A0A1M7T0A1_FERGO</name>
<dbReference type="InterPro" id="IPR050469">
    <property type="entry name" value="Diguanylate_Cyclase"/>
</dbReference>
<dbReference type="AlphaFoldDB" id="A0A1M7T0A1"/>
<feature type="domain" description="GGDEF" evidence="2">
    <location>
        <begin position="406"/>
        <end position="522"/>
    </location>
</feature>
<keyword evidence="1" id="KW-1133">Transmembrane helix</keyword>
<organism evidence="3 4">
    <name type="scientific">Fervidobacterium gondwanense DSM 13020</name>
    <dbReference type="NCBI Taxonomy" id="1121883"/>
    <lineage>
        <taxon>Bacteria</taxon>
        <taxon>Thermotogati</taxon>
        <taxon>Thermotogota</taxon>
        <taxon>Thermotogae</taxon>
        <taxon>Thermotogales</taxon>
        <taxon>Fervidobacteriaceae</taxon>
        <taxon>Fervidobacterium</taxon>
    </lineage>
</organism>
<dbReference type="Gene3D" id="3.30.70.270">
    <property type="match status" value="1"/>
</dbReference>
<dbReference type="GO" id="GO:0052621">
    <property type="term" value="F:diguanylate cyclase activity"/>
    <property type="evidence" value="ECO:0007669"/>
    <property type="project" value="TreeGrafter"/>
</dbReference>
<dbReference type="InterPro" id="IPR000160">
    <property type="entry name" value="GGDEF_dom"/>
</dbReference>
<feature type="transmembrane region" description="Helical" evidence="1">
    <location>
        <begin position="297"/>
        <end position="314"/>
    </location>
</feature>
<dbReference type="InterPro" id="IPR029787">
    <property type="entry name" value="Nucleotide_cyclase"/>
</dbReference>
<reference evidence="4" key="1">
    <citation type="submission" date="2016-12" db="EMBL/GenBank/DDBJ databases">
        <authorList>
            <person name="Varghese N."/>
            <person name="Submissions S."/>
        </authorList>
    </citation>
    <scope>NUCLEOTIDE SEQUENCE [LARGE SCALE GENOMIC DNA]</scope>
    <source>
        <strain evidence="4">DSM 13020</strain>
    </source>
</reference>
<dbReference type="RefSeq" id="WP_072759841.1">
    <property type="nucleotide sequence ID" value="NZ_FRDJ01000007.1"/>
</dbReference>
<sequence length="522" mass="59512">MRGYFSYYMKSSSYSLAFFLSLLLLFRWSIAADGILIEQWQVLRDSNQVFQSEIVDGRFYRVIKKPSTVRLRAILDSKKLKNNTNQPLYIYIPQIDTSYFAVYLDGQIIGSFGFENERTAHVWYQPFIFKLPEKIAVDSNIEFLISGVYEIGIDFPVTIINETQKSKYAVLYFLTSLALPIATGLALTLSVILYSIAMNLSNNKKEIYRHLAIASFFATVWLFDLFAFPTMGSVTTFLILRKIFVASGYLGFAALLYAIDKEVSSSLSKTGKVMVATNFIGAASLLFSPSNYLLKEISNNVALLLLANAVYLFFKSLKMYSRVLMGFIMFFIYAVLHDGISMFFSTGTKLLSGFGIASMFAGFAYTLVQEYKQMVVQITMSHIKSITDPLTNAYNRGALSGIVFSPDDAFVYIDMDRFKEINDKHGHDTGDEILKLLVSTIKRNIRSNDMVVRMGGDEFLVVLRSCPVNKAQEIFEKISKEFYLSHILHPKFSYGIVQYQFNLEKTIRVVDDLMYKMKESRR</sequence>
<dbReference type="PANTHER" id="PTHR45138">
    <property type="entry name" value="REGULATORY COMPONENTS OF SENSORY TRANSDUCTION SYSTEM"/>
    <property type="match status" value="1"/>
</dbReference>
<keyword evidence="1" id="KW-0472">Membrane</keyword>
<dbReference type="Proteomes" id="UP000184207">
    <property type="component" value="Unassembled WGS sequence"/>
</dbReference>
<dbReference type="STRING" id="1121883.SAMN02745226_01418"/>
<evidence type="ECO:0000256" key="1">
    <source>
        <dbReference type="SAM" id="Phobius"/>
    </source>
</evidence>
<feature type="transmembrane region" description="Helical" evidence="1">
    <location>
        <begin position="350"/>
        <end position="368"/>
    </location>
</feature>
<dbReference type="Pfam" id="PF00990">
    <property type="entry name" value="GGDEF"/>
    <property type="match status" value="1"/>
</dbReference>
<feature type="transmembrane region" description="Helical" evidence="1">
    <location>
        <begin position="239"/>
        <end position="259"/>
    </location>
</feature>
<accession>A0A1M7T0A1</accession>
<dbReference type="CDD" id="cd01949">
    <property type="entry name" value="GGDEF"/>
    <property type="match status" value="1"/>
</dbReference>
<evidence type="ECO:0000259" key="2">
    <source>
        <dbReference type="PROSITE" id="PS50887"/>
    </source>
</evidence>
<dbReference type="SUPFAM" id="SSF55073">
    <property type="entry name" value="Nucleotide cyclase"/>
    <property type="match status" value="1"/>
</dbReference>
<dbReference type="PANTHER" id="PTHR45138:SF9">
    <property type="entry name" value="DIGUANYLATE CYCLASE DGCM-RELATED"/>
    <property type="match status" value="1"/>
</dbReference>
<keyword evidence="1" id="KW-0812">Transmembrane</keyword>
<feature type="transmembrane region" description="Helical" evidence="1">
    <location>
        <begin position="323"/>
        <end position="344"/>
    </location>
</feature>
<dbReference type="SMART" id="SM00267">
    <property type="entry name" value="GGDEF"/>
    <property type="match status" value="1"/>
</dbReference>
<evidence type="ECO:0000313" key="4">
    <source>
        <dbReference type="Proteomes" id="UP000184207"/>
    </source>
</evidence>
<feature type="transmembrane region" description="Helical" evidence="1">
    <location>
        <begin position="207"/>
        <end position="227"/>
    </location>
</feature>
<dbReference type="EMBL" id="FRDJ01000007">
    <property type="protein sequence ID" value="SHN64114.1"/>
    <property type="molecule type" value="Genomic_DNA"/>
</dbReference>
<dbReference type="NCBIfam" id="TIGR00254">
    <property type="entry name" value="GGDEF"/>
    <property type="match status" value="1"/>
</dbReference>
<dbReference type="PROSITE" id="PS50887">
    <property type="entry name" value="GGDEF"/>
    <property type="match status" value="1"/>
</dbReference>
<feature type="transmembrane region" description="Helical" evidence="1">
    <location>
        <begin position="170"/>
        <end position="195"/>
    </location>
</feature>
<evidence type="ECO:0000313" key="3">
    <source>
        <dbReference type="EMBL" id="SHN64114.1"/>
    </source>
</evidence>